<proteinExistence type="predicted"/>
<reference evidence="1 2" key="1">
    <citation type="submission" date="2024-09" db="EMBL/GenBank/DDBJ databases">
        <title>Draft genome sequence of Candidatus Magnetaquicoccaceae bacterium FCR-1.</title>
        <authorList>
            <person name="Shimoshige H."/>
            <person name="Shimamura S."/>
            <person name="Taoka A."/>
            <person name="Kobayashi H."/>
            <person name="Maekawa T."/>
        </authorList>
    </citation>
    <scope>NUCLEOTIDE SEQUENCE [LARGE SCALE GENOMIC DNA]</scope>
    <source>
        <strain evidence="1 2">FCR-1</strain>
    </source>
</reference>
<evidence type="ECO:0000313" key="1">
    <source>
        <dbReference type="EMBL" id="GAB0058102.1"/>
    </source>
</evidence>
<accession>A0ABQ0CB48</accession>
<organism evidence="1 2">
    <name type="scientific">Candidatus Magnetaquiglobus chichijimensis</name>
    <dbReference type="NCBI Taxonomy" id="3141448"/>
    <lineage>
        <taxon>Bacteria</taxon>
        <taxon>Pseudomonadati</taxon>
        <taxon>Pseudomonadota</taxon>
        <taxon>Magnetococcia</taxon>
        <taxon>Magnetococcales</taxon>
        <taxon>Candidatus Magnetaquicoccaceae</taxon>
        <taxon>Candidatus Magnetaquiglobus</taxon>
    </lineage>
</organism>
<dbReference type="EMBL" id="BAAFGK010000004">
    <property type="protein sequence ID" value="GAB0058102.1"/>
    <property type="molecule type" value="Genomic_DNA"/>
</dbReference>
<comment type="caution">
    <text evidence="1">The sequence shown here is derived from an EMBL/GenBank/DDBJ whole genome shotgun (WGS) entry which is preliminary data.</text>
</comment>
<evidence type="ECO:0000313" key="2">
    <source>
        <dbReference type="Proteomes" id="UP001628193"/>
    </source>
</evidence>
<keyword evidence="2" id="KW-1185">Reference proteome</keyword>
<gene>
    <name evidence="1" type="ORF">SIID45300_02445</name>
</gene>
<sequence>MCAVFLPHPNEAVREAPPMISPDRLLQHSLDWLGTTLNRITSPFSQASTHHTDDPTERRSSLWSLQSARLTLTRMVEGLADLLRRADQATLPEPQEQPSESAPLLYSVSGRVQPQLRLERSTVWTRPPARGGSWQEPAFRVELSPQSRLAGGAFTSVTAAPGEMDRFVERIRVERQAGFYPASVFEQARDILRKGEEMDEAQAMGQPVSR</sequence>
<protein>
    <submittedName>
        <fullName evidence="1">Uncharacterized protein</fullName>
    </submittedName>
</protein>
<dbReference type="Proteomes" id="UP001628193">
    <property type="component" value="Unassembled WGS sequence"/>
</dbReference>
<name>A0ABQ0CB48_9PROT</name>